<dbReference type="AlphaFoldDB" id="A0A0N9HZK5"/>
<sequence length="94" mass="10006">MHSGPSSLPTSSASATSGERPPTSCEYGAVESTCAAAGIPWHDCHRHPREARIRLRMALHAGEFGEAVNLAFRLLDRDTCARSWSPAATGSAAW</sequence>
<gene>
    <name evidence="2" type="ORF">AOZ06_43110</name>
</gene>
<protein>
    <submittedName>
        <fullName evidence="2">Uncharacterized protein</fullName>
    </submittedName>
</protein>
<evidence type="ECO:0000313" key="2">
    <source>
        <dbReference type="EMBL" id="ALG12748.1"/>
    </source>
</evidence>
<proteinExistence type="predicted"/>
<dbReference type="EMBL" id="CP012752">
    <property type="protein sequence ID" value="ALG12748.1"/>
    <property type="molecule type" value="Genomic_DNA"/>
</dbReference>
<accession>A0A0N9HZK5</accession>
<feature type="region of interest" description="Disordered" evidence="1">
    <location>
        <begin position="1"/>
        <end position="25"/>
    </location>
</feature>
<organism evidence="2 3">
    <name type="scientific">Kibdelosporangium phytohabitans</name>
    <dbReference type="NCBI Taxonomy" id="860235"/>
    <lineage>
        <taxon>Bacteria</taxon>
        <taxon>Bacillati</taxon>
        <taxon>Actinomycetota</taxon>
        <taxon>Actinomycetes</taxon>
        <taxon>Pseudonocardiales</taxon>
        <taxon>Pseudonocardiaceae</taxon>
        <taxon>Kibdelosporangium</taxon>
    </lineage>
</organism>
<name>A0A0N9HZK5_9PSEU</name>
<reference evidence="2 3" key="1">
    <citation type="submission" date="2015-07" db="EMBL/GenBank/DDBJ databases">
        <title>Genome sequencing of Kibdelosporangium phytohabitans.</title>
        <authorList>
            <person name="Qin S."/>
            <person name="Xing K."/>
        </authorList>
    </citation>
    <scope>NUCLEOTIDE SEQUENCE [LARGE SCALE GENOMIC DNA]</scope>
    <source>
        <strain evidence="2 3">KLBMP1111</strain>
    </source>
</reference>
<dbReference type="KEGG" id="kphy:AOZ06_43110"/>
<dbReference type="STRING" id="860235.AOZ06_43110"/>
<keyword evidence="3" id="KW-1185">Reference proteome</keyword>
<dbReference type="Proteomes" id="UP000063699">
    <property type="component" value="Chromosome"/>
</dbReference>
<evidence type="ECO:0000313" key="3">
    <source>
        <dbReference type="Proteomes" id="UP000063699"/>
    </source>
</evidence>
<feature type="compositionally biased region" description="Low complexity" evidence="1">
    <location>
        <begin position="1"/>
        <end position="18"/>
    </location>
</feature>
<evidence type="ECO:0000256" key="1">
    <source>
        <dbReference type="SAM" id="MobiDB-lite"/>
    </source>
</evidence>